<feature type="region of interest" description="Disordered" evidence="3">
    <location>
        <begin position="155"/>
        <end position="197"/>
    </location>
</feature>
<dbReference type="Proteomes" id="UP001497623">
    <property type="component" value="Unassembled WGS sequence"/>
</dbReference>
<dbReference type="PANTHER" id="PTHR10380">
    <property type="entry name" value="CUTICLE PROTEIN"/>
    <property type="match status" value="1"/>
</dbReference>
<dbReference type="InterPro" id="IPR050468">
    <property type="entry name" value="Cuticle_Struct_Prot"/>
</dbReference>
<gene>
    <name evidence="4" type="ORF">MNOR_LOCUS3903</name>
</gene>
<evidence type="ECO:0000256" key="2">
    <source>
        <dbReference type="PROSITE-ProRule" id="PRU00497"/>
    </source>
</evidence>
<evidence type="ECO:0000313" key="5">
    <source>
        <dbReference type="Proteomes" id="UP001497623"/>
    </source>
</evidence>
<keyword evidence="5" id="KW-1185">Reference proteome</keyword>
<dbReference type="GO" id="GO:0008010">
    <property type="term" value="F:structural constituent of chitin-based larval cuticle"/>
    <property type="evidence" value="ECO:0007669"/>
    <property type="project" value="TreeGrafter"/>
</dbReference>
<comment type="caution">
    <text evidence="4">The sequence shown here is derived from an EMBL/GenBank/DDBJ whole genome shotgun (WGS) entry which is preliminary data.</text>
</comment>
<dbReference type="InterPro" id="IPR000618">
    <property type="entry name" value="Insect_cuticle"/>
</dbReference>
<keyword evidence="1 2" id="KW-0193">Cuticle</keyword>
<protein>
    <submittedName>
        <fullName evidence="4">Uncharacterized protein</fullName>
    </submittedName>
</protein>
<dbReference type="PROSITE" id="PS51155">
    <property type="entry name" value="CHIT_BIND_RR_2"/>
    <property type="match status" value="1"/>
</dbReference>
<organism evidence="4 5">
    <name type="scientific">Meganyctiphanes norvegica</name>
    <name type="common">Northern krill</name>
    <name type="synonym">Thysanopoda norvegica</name>
    <dbReference type="NCBI Taxonomy" id="48144"/>
    <lineage>
        <taxon>Eukaryota</taxon>
        <taxon>Metazoa</taxon>
        <taxon>Ecdysozoa</taxon>
        <taxon>Arthropoda</taxon>
        <taxon>Crustacea</taxon>
        <taxon>Multicrustacea</taxon>
        <taxon>Malacostraca</taxon>
        <taxon>Eumalacostraca</taxon>
        <taxon>Eucarida</taxon>
        <taxon>Euphausiacea</taxon>
        <taxon>Euphausiidae</taxon>
        <taxon>Meganyctiphanes</taxon>
    </lineage>
</organism>
<reference evidence="4 5" key="1">
    <citation type="submission" date="2024-05" db="EMBL/GenBank/DDBJ databases">
        <authorList>
            <person name="Wallberg A."/>
        </authorList>
    </citation>
    <scope>NUCLEOTIDE SEQUENCE [LARGE SCALE GENOMIC DNA]</scope>
</reference>
<accession>A0AAV2PUB6</accession>
<dbReference type="InterPro" id="IPR031311">
    <property type="entry name" value="CHIT_BIND_RR_consensus"/>
</dbReference>
<sequence length="197" mass="21826">MHEYTHTHTRSGSHAVIKLSKFVSILALFGLASAASLYSGRSKGEQGSNEEVLQQLLRSFDGFKNEVKDHTGDGTYSFIYHVGDSEREELRSESGEVTGRFAFVAPEGNEIEAKYEADEEGFRVESDAIPIAPEDTDDVKAAKEEFFEAYEKAAEAAEAAGSYEYEEYEEYSDEESSEESSAESSEEDSDEESSEES</sequence>
<dbReference type="Pfam" id="PF00379">
    <property type="entry name" value="Chitin_bind_4"/>
    <property type="match status" value="1"/>
</dbReference>
<feature type="non-terminal residue" evidence="4">
    <location>
        <position position="197"/>
    </location>
</feature>
<dbReference type="GO" id="GO:0062129">
    <property type="term" value="C:chitin-based extracellular matrix"/>
    <property type="evidence" value="ECO:0007669"/>
    <property type="project" value="TreeGrafter"/>
</dbReference>
<evidence type="ECO:0000313" key="4">
    <source>
        <dbReference type="EMBL" id="CAL4064197.1"/>
    </source>
</evidence>
<evidence type="ECO:0000256" key="3">
    <source>
        <dbReference type="SAM" id="MobiDB-lite"/>
    </source>
</evidence>
<dbReference type="EMBL" id="CAXKWB010001382">
    <property type="protein sequence ID" value="CAL4064197.1"/>
    <property type="molecule type" value="Genomic_DNA"/>
</dbReference>
<dbReference type="PANTHER" id="PTHR10380:SF173">
    <property type="entry name" value="CUTICULAR PROTEIN 47EF, ISOFORM C-RELATED"/>
    <property type="match status" value="1"/>
</dbReference>
<dbReference type="PROSITE" id="PS00233">
    <property type="entry name" value="CHIT_BIND_RR_1"/>
    <property type="match status" value="1"/>
</dbReference>
<dbReference type="AlphaFoldDB" id="A0AAV2PUB6"/>
<proteinExistence type="predicted"/>
<evidence type="ECO:0000256" key="1">
    <source>
        <dbReference type="ARBA" id="ARBA00022460"/>
    </source>
</evidence>
<feature type="compositionally biased region" description="Acidic residues" evidence="3">
    <location>
        <begin position="164"/>
        <end position="197"/>
    </location>
</feature>
<name>A0AAV2PUB6_MEGNR</name>